<name>A0A2T7PX24_POMCA</name>
<reference evidence="3 4" key="1">
    <citation type="submission" date="2018-04" db="EMBL/GenBank/DDBJ databases">
        <title>The genome of golden apple snail Pomacea canaliculata provides insight into stress tolerance and invasive adaptation.</title>
        <authorList>
            <person name="Liu C."/>
            <person name="Liu B."/>
            <person name="Ren Y."/>
            <person name="Zhang Y."/>
            <person name="Wang H."/>
            <person name="Li S."/>
            <person name="Jiang F."/>
            <person name="Yin L."/>
            <person name="Zhang G."/>
            <person name="Qian W."/>
            <person name="Fan W."/>
        </authorList>
    </citation>
    <scope>NUCLEOTIDE SEQUENCE [LARGE SCALE GENOMIC DNA]</scope>
    <source>
        <strain evidence="3">SZHN2017</strain>
        <tissue evidence="3">Muscle</tissue>
    </source>
</reference>
<comment type="caution">
    <text evidence="3">The sequence shown here is derived from an EMBL/GenBank/DDBJ whole genome shotgun (WGS) entry which is preliminary data.</text>
</comment>
<dbReference type="CDD" id="cd00637">
    <property type="entry name" value="7tm_classA_rhodopsin-like"/>
    <property type="match status" value="1"/>
</dbReference>
<evidence type="ECO:0000313" key="4">
    <source>
        <dbReference type="Proteomes" id="UP000245119"/>
    </source>
</evidence>
<dbReference type="Proteomes" id="UP000245119">
    <property type="component" value="Linkage Group LG1"/>
</dbReference>
<sequence>MYSPEEVGPSDSGNVRYLTVPLGPDHPDGNTGNEEDSGHPERLITADRQCLAPVSDSINDSMLKESTTGDNLHTSPQHMTSRHCVKDEVSSSLVTCPCAAKFKAVFEKITSQAQNTDNERTIATTRAVNPEALSSSDISLLRSLVIIFACCILTYLPMCVTLVIDVYYDLSSDVMQCVVFGLFFNHSINWIVYGVLNKNFAEGYKKSLKFLCRKHSDV</sequence>
<evidence type="ECO:0008006" key="5">
    <source>
        <dbReference type="Google" id="ProtNLM"/>
    </source>
</evidence>
<organism evidence="3 4">
    <name type="scientific">Pomacea canaliculata</name>
    <name type="common">Golden apple snail</name>
    <dbReference type="NCBI Taxonomy" id="400727"/>
    <lineage>
        <taxon>Eukaryota</taxon>
        <taxon>Metazoa</taxon>
        <taxon>Spiralia</taxon>
        <taxon>Lophotrochozoa</taxon>
        <taxon>Mollusca</taxon>
        <taxon>Gastropoda</taxon>
        <taxon>Caenogastropoda</taxon>
        <taxon>Architaenioglossa</taxon>
        <taxon>Ampullarioidea</taxon>
        <taxon>Ampullariidae</taxon>
        <taxon>Pomacea</taxon>
    </lineage>
</organism>
<evidence type="ECO:0000313" key="3">
    <source>
        <dbReference type="EMBL" id="PVD37983.1"/>
    </source>
</evidence>
<feature type="region of interest" description="Disordered" evidence="1">
    <location>
        <begin position="1"/>
        <end position="40"/>
    </location>
</feature>
<dbReference type="EMBL" id="PZQS01000001">
    <property type="protein sequence ID" value="PVD37983.1"/>
    <property type="molecule type" value="Genomic_DNA"/>
</dbReference>
<evidence type="ECO:0000256" key="1">
    <source>
        <dbReference type="SAM" id="MobiDB-lite"/>
    </source>
</evidence>
<keyword evidence="2" id="KW-1133">Transmembrane helix</keyword>
<dbReference type="SUPFAM" id="SSF81321">
    <property type="entry name" value="Family A G protein-coupled receptor-like"/>
    <property type="match status" value="1"/>
</dbReference>
<feature type="transmembrane region" description="Helical" evidence="2">
    <location>
        <begin position="174"/>
        <end position="196"/>
    </location>
</feature>
<gene>
    <name evidence="3" type="ORF">C0Q70_00585</name>
</gene>
<dbReference type="AlphaFoldDB" id="A0A2T7PX24"/>
<accession>A0A2T7PX24</accession>
<keyword evidence="4" id="KW-1185">Reference proteome</keyword>
<evidence type="ECO:0000256" key="2">
    <source>
        <dbReference type="SAM" id="Phobius"/>
    </source>
</evidence>
<keyword evidence="2" id="KW-0812">Transmembrane</keyword>
<protein>
    <recommendedName>
        <fullName evidence="5">G-protein coupled receptors family 1 profile domain-containing protein</fullName>
    </recommendedName>
</protein>
<keyword evidence="2" id="KW-0472">Membrane</keyword>
<dbReference type="Gene3D" id="1.20.1070.10">
    <property type="entry name" value="Rhodopsin 7-helix transmembrane proteins"/>
    <property type="match status" value="1"/>
</dbReference>
<proteinExistence type="predicted"/>
<feature type="transmembrane region" description="Helical" evidence="2">
    <location>
        <begin position="144"/>
        <end position="168"/>
    </location>
</feature>